<dbReference type="OrthoDB" id="8946775at2759"/>
<comment type="caution">
    <text evidence="2">The sequence shown here is derived from an EMBL/GenBank/DDBJ whole genome shotgun (WGS) entry which is preliminary data.</text>
</comment>
<feature type="region of interest" description="Disordered" evidence="1">
    <location>
        <begin position="233"/>
        <end position="287"/>
    </location>
</feature>
<protein>
    <submittedName>
        <fullName evidence="2">Uncharacterized protein</fullName>
    </submittedName>
</protein>
<dbReference type="STRING" id="623744.A0A553NWC1"/>
<gene>
    <name evidence="2" type="ORF">DNTS_035406</name>
</gene>
<organism evidence="2 3">
    <name type="scientific">Danionella cerebrum</name>
    <dbReference type="NCBI Taxonomy" id="2873325"/>
    <lineage>
        <taxon>Eukaryota</taxon>
        <taxon>Metazoa</taxon>
        <taxon>Chordata</taxon>
        <taxon>Craniata</taxon>
        <taxon>Vertebrata</taxon>
        <taxon>Euteleostomi</taxon>
        <taxon>Actinopterygii</taxon>
        <taxon>Neopterygii</taxon>
        <taxon>Teleostei</taxon>
        <taxon>Ostariophysi</taxon>
        <taxon>Cypriniformes</taxon>
        <taxon>Danionidae</taxon>
        <taxon>Danioninae</taxon>
        <taxon>Danionella</taxon>
    </lineage>
</organism>
<feature type="compositionally biased region" description="Basic residues" evidence="1">
    <location>
        <begin position="130"/>
        <end position="141"/>
    </location>
</feature>
<reference evidence="2 3" key="1">
    <citation type="journal article" date="2019" name="Sci. Data">
        <title>Hybrid genome assembly and annotation of Danionella translucida.</title>
        <authorList>
            <person name="Kadobianskyi M."/>
            <person name="Schulze L."/>
            <person name="Schuelke M."/>
            <person name="Judkewitz B."/>
        </authorList>
    </citation>
    <scope>NUCLEOTIDE SEQUENCE [LARGE SCALE GENOMIC DNA]</scope>
    <source>
        <strain evidence="2 3">Bolton</strain>
    </source>
</reference>
<feature type="compositionally biased region" description="Basic and acidic residues" evidence="1">
    <location>
        <begin position="273"/>
        <end position="284"/>
    </location>
</feature>
<name>A0A553NWC1_9TELE</name>
<dbReference type="Proteomes" id="UP000316079">
    <property type="component" value="Unassembled WGS sequence"/>
</dbReference>
<feature type="non-terminal residue" evidence="2">
    <location>
        <position position="1"/>
    </location>
</feature>
<dbReference type="EMBL" id="SRMA01026784">
    <property type="protein sequence ID" value="TRY69723.1"/>
    <property type="molecule type" value="Genomic_DNA"/>
</dbReference>
<keyword evidence="3" id="KW-1185">Reference proteome</keyword>
<feature type="region of interest" description="Disordered" evidence="1">
    <location>
        <begin position="53"/>
        <end position="72"/>
    </location>
</feature>
<evidence type="ECO:0000313" key="2">
    <source>
        <dbReference type="EMBL" id="TRY69723.1"/>
    </source>
</evidence>
<accession>A0A553NWC1</accession>
<evidence type="ECO:0000313" key="3">
    <source>
        <dbReference type="Proteomes" id="UP000316079"/>
    </source>
</evidence>
<feature type="compositionally biased region" description="Low complexity" evidence="1">
    <location>
        <begin position="108"/>
        <end position="128"/>
    </location>
</feature>
<feature type="region of interest" description="Disordered" evidence="1">
    <location>
        <begin position="105"/>
        <end position="219"/>
    </location>
</feature>
<sequence length="305" mass="33895">SFFQPMKGKEKCDGQAKVKPELVKSPLKVQNGVQEGDSPIKKIHKRSRAIIDSDDEDHPVVKEEVSKQNGVQAIKKEDSDVTKVAPILTSPKTPVTPIVSKTSVSVVTPASSGTPGTPATPTSASPSGIPKRKTARKQFPKRKLESCSDGEEPKEENKEVDKSQESKRLRVEAPPEQTEIDMMEVEEKNTDGKSAVEDMKEEDEKKTIEVTDKESTEIKVENDKIQEEKVNEVTKLKEKGEKVDADKKLEKKTKGEKHEKKEAKQGKGSSPEHVVEKEKDERGSATKKPISSFFSKKIFINVRLL</sequence>
<feature type="compositionally biased region" description="Basic and acidic residues" evidence="1">
    <location>
        <begin position="155"/>
        <end position="173"/>
    </location>
</feature>
<evidence type="ECO:0000256" key="1">
    <source>
        <dbReference type="SAM" id="MobiDB-lite"/>
    </source>
</evidence>
<dbReference type="AlphaFoldDB" id="A0A553NWC1"/>
<feature type="compositionally biased region" description="Basic and acidic residues" evidence="1">
    <location>
        <begin position="185"/>
        <end position="219"/>
    </location>
</feature>
<proteinExistence type="predicted"/>
<feature type="compositionally biased region" description="Basic and acidic residues" evidence="1">
    <location>
        <begin position="233"/>
        <end position="265"/>
    </location>
</feature>